<dbReference type="RefSeq" id="WP_083952854.1">
    <property type="nucleotide sequence ID" value="NZ_JPWI01000002.1"/>
</dbReference>
<name>A0A367X2P5_9PROT</name>
<dbReference type="InterPro" id="IPR027417">
    <property type="entry name" value="P-loop_NTPase"/>
</dbReference>
<dbReference type="Gene3D" id="1.10.8.730">
    <property type="match status" value="1"/>
</dbReference>
<gene>
    <name evidence="1" type="ORF">TH30_04690</name>
</gene>
<dbReference type="Gene3D" id="3.40.50.300">
    <property type="entry name" value="P-loop containing nucleotide triphosphate hydrolases"/>
    <property type="match status" value="1"/>
</dbReference>
<reference evidence="1 2" key="1">
    <citation type="submission" date="2014-07" db="EMBL/GenBank/DDBJ databases">
        <title>Draft genome sequence of Thalassospira profundimaris PR54-5.</title>
        <authorList>
            <person name="Lai Q."/>
            <person name="Shao Z."/>
        </authorList>
    </citation>
    <scope>NUCLEOTIDE SEQUENCE [LARGE SCALE GENOMIC DNA]</scope>
    <source>
        <strain evidence="1 2">PR54-5</strain>
    </source>
</reference>
<proteinExistence type="predicted"/>
<dbReference type="PANTHER" id="PTHR30121:SF6">
    <property type="entry name" value="SLR6007 PROTEIN"/>
    <property type="match status" value="1"/>
</dbReference>
<dbReference type="AlphaFoldDB" id="A0A367X2P5"/>
<accession>A0A367X2P5</accession>
<dbReference type="OrthoDB" id="9816422at2"/>
<protein>
    <recommendedName>
        <fullName evidence="3">Type IV secretion system protein VirB4</fullName>
    </recommendedName>
</protein>
<sequence>MIWPEVISTLGVSAMAGGLALPATRKLLLGDLNNDWLQDELEFDSIDHNDGVTGRNKDGSLFRVWSLPGTSYDARVETEQNNLLLGRGNLLQDLAKLGVAVRFSGVKRQRSIGSHGEWPNSVLQEIGDAEAERHKSSYFIDWYLMLSATDMQALSEADDKIQALLATYNVTPVRIAEYPDEPCYLTGFLNGLVCGEYRRDLSVASHNISGRLPASDISFDKLTGQIGTHVPDRKLQKIITITHWPEILNALFLGEILALEGDIEVSQVCEPWGRDQATLFFERRLISENGRIFGNPAGAKETSALLSLLKENATALFATQFCIIPRAASEEALNELIREITVILADRRIGYSIQTKGAPACWFNRMPKPLKGGMMPPGSRMMASLDLRDQNIAAIWALPHTPNGMPESPLGPAPVRLFSTPSGQSYSFQFHVVNKPLTLANFLVFAPAGSGKSTLIMHLLSGLAKFPKVRSYLFDSQEGSRFMVEAMGGLYQGFDSLALNALDVGEDTPENRERIRHILYSLAGGIEDREDRKAIDLAVETAFLIDPPERTLNAIYPYAFARRSSLRDAFAQWVVDEKGNKGIRSHIFNAPHDSLSGMLDQSFNVGINMNQALKDPTLGAPIVAHISEAIYHSAVQMAATNGEVDGGFAIVLEEAARLRQNKGFRDLSDVMYREYRKLGGIVGMIFQDPAALTDSEGYEAIIENTATFIFFPNSKVTEKSLIPFNLNEEQKLFIQGKTRSRKKKDRRVLIVKRDETTGYEESLILDVDLTPLGEPARFYRSGPAANAVLESLKQKWGATWQSHL</sequence>
<evidence type="ECO:0000313" key="2">
    <source>
        <dbReference type="Proteomes" id="UP000252255"/>
    </source>
</evidence>
<evidence type="ECO:0008006" key="3">
    <source>
        <dbReference type="Google" id="ProtNLM"/>
    </source>
</evidence>
<dbReference type="InterPro" id="IPR051162">
    <property type="entry name" value="T4SS_component"/>
</dbReference>
<dbReference type="EMBL" id="JPWI01000002">
    <property type="protein sequence ID" value="RCK47759.1"/>
    <property type="molecule type" value="Genomic_DNA"/>
</dbReference>
<dbReference type="SUPFAM" id="SSF52540">
    <property type="entry name" value="P-loop containing nucleoside triphosphate hydrolases"/>
    <property type="match status" value="1"/>
</dbReference>
<evidence type="ECO:0000313" key="1">
    <source>
        <dbReference type="EMBL" id="RCK47759.1"/>
    </source>
</evidence>
<dbReference type="Proteomes" id="UP000252255">
    <property type="component" value="Unassembled WGS sequence"/>
</dbReference>
<dbReference type="PANTHER" id="PTHR30121">
    <property type="entry name" value="UNCHARACTERIZED PROTEIN YJGR-RELATED"/>
    <property type="match status" value="1"/>
</dbReference>
<comment type="caution">
    <text evidence="1">The sequence shown here is derived from an EMBL/GenBank/DDBJ whole genome shotgun (WGS) entry which is preliminary data.</text>
</comment>
<organism evidence="1 2">
    <name type="scientific">Thalassospira profundimaris</name>
    <dbReference type="NCBI Taxonomy" id="502049"/>
    <lineage>
        <taxon>Bacteria</taxon>
        <taxon>Pseudomonadati</taxon>
        <taxon>Pseudomonadota</taxon>
        <taxon>Alphaproteobacteria</taxon>
        <taxon>Rhodospirillales</taxon>
        <taxon>Thalassospiraceae</taxon>
        <taxon>Thalassospira</taxon>
    </lineage>
</organism>